<dbReference type="PANTHER" id="PTHR21137:SF40">
    <property type="entry name" value="ODORANT RECEPTOR 56A"/>
    <property type="match status" value="1"/>
</dbReference>
<evidence type="ECO:0000256" key="9">
    <source>
        <dbReference type="RuleBase" id="RU351113"/>
    </source>
</evidence>
<keyword evidence="3 9" id="KW-0812">Transmembrane</keyword>
<keyword evidence="10" id="KW-1185">Reference proteome</keyword>
<comment type="subcellular location">
    <subcellularLocation>
        <location evidence="9">Cell membrane</location>
        <topology evidence="9">Multi-pass membrane protein</topology>
    </subcellularLocation>
    <subcellularLocation>
        <location evidence="1">Membrane</location>
        <topology evidence="1">Multi-pass membrane protein</topology>
    </subcellularLocation>
</comment>
<evidence type="ECO:0000256" key="3">
    <source>
        <dbReference type="ARBA" id="ARBA00022692"/>
    </source>
</evidence>
<keyword evidence="8 9" id="KW-0807">Transducer</keyword>
<sequence length="389" mass="45096">MLLRKLISFTKGLEDPEHPLLGPNLRGLYWCGFWRDANKIRNMCSDVAILSAQFFIVSEIIEIYCLRNDVNKMLSNISVTILSIISASKAIDFVINQKKWKELVNLISAQEISDLIEMDNDTLREMANYKKYARTVTFTYWVLVFITNLGMIVTPLFKYASAICNKDIDSSELYPEIINSWFPFDKTKRPGYIIAGAIHIFMSTYGAATVGVCDMFAITILAFIKGQLIILRKRCMKIFDRNRYSEEKILKTIKNCHWRHDNLLRIYKLFNSLLSPVMYVYVLICSVMICCNVVQFTSSDITISQKLWIFQYTFYLVSQLFLFCWHSNEVIIESKDVDRGVYTSDWWKSDLNIRKQILLLGGKLKSEFIMNAGPFTILSIPTFIDAENL</sequence>
<evidence type="ECO:0000256" key="7">
    <source>
        <dbReference type="ARBA" id="ARBA00023170"/>
    </source>
</evidence>
<keyword evidence="7 9" id="KW-0675">Receptor</keyword>
<keyword evidence="5 9" id="KW-1133">Transmembrane helix</keyword>
<dbReference type="GeneID" id="113516553"/>
<dbReference type="RefSeq" id="XP_052756458.1">
    <property type="nucleotide sequence ID" value="XM_052900498.1"/>
</dbReference>
<feature type="transmembrane region" description="Helical" evidence="9">
    <location>
        <begin position="273"/>
        <end position="295"/>
    </location>
</feature>
<accession>A0ABM3MZ59</accession>
<evidence type="ECO:0000256" key="1">
    <source>
        <dbReference type="ARBA" id="ARBA00004141"/>
    </source>
</evidence>
<comment type="similarity">
    <text evidence="9">Belongs to the insect chemoreceptor superfamily. Heteromeric odorant receptor channel (TC 1.A.69) family.</text>
</comment>
<dbReference type="PANTHER" id="PTHR21137">
    <property type="entry name" value="ODORANT RECEPTOR"/>
    <property type="match status" value="1"/>
</dbReference>
<protein>
    <recommendedName>
        <fullName evidence="9">Odorant receptor</fullName>
    </recommendedName>
</protein>
<feature type="transmembrane region" description="Helical" evidence="9">
    <location>
        <begin position="191"/>
        <end position="224"/>
    </location>
</feature>
<organism evidence="10 11">
    <name type="scientific">Galleria mellonella</name>
    <name type="common">Greater wax moth</name>
    <dbReference type="NCBI Taxonomy" id="7137"/>
    <lineage>
        <taxon>Eukaryota</taxon>
        <taxon>Metazoa</taxon>
        <taxon>Ecdysozoa</taxon>
        <taxon>Arthropoda</taxon>
        <taxon>Hexapoda</taxon>
        <taxon>Insecta</taxon>
        <taxon>Pterygota</taxon>
        <taxon>Neoptera</taxon>
        <taxon>Endopterygota</taxon>
        <taxon>Lepidoptera</taxon>
        <taxon>Glossata</taxon>
        <taxon>Ditrysia</taxon>
        <taxon>Pyraloidea</taxon>
        <taxon>Pyralidae</taxon>
        <taxon>Galleriinae</taxon>
        <taxon>Galleria</taxon>
    </lineage>
</organism>
<evidence type="ECO:0000256" key="5">
    <source>
        <dbReference type="ARBA" id="ARBA00022989"/>
    </source>
</evidence>
<gene>
    <name evidence="11" type="primary">LOC113516553</name>
</gene>
<evidence type="ECO:0000313" key="10">
    <source>
        <dbReference type="Proteomes" id="UP001652740"/>
    </source>
</evidence>
<evidence type="ECO:0000313" key="11">
    <source>
        <dbReference type="RefSeq" id="XP_052756458.1"/>
    </source>
</evidence>
<evidence type="ECO:0000256" key="4">
    <source>
        <dbReference type="ARBA" id="ARBA00022725"/>
    </source>
</evidence>
<evidence type="ECO:0000256" key="8">
    <source>
        <dbReference type="ARBA" id="ARBA00023224"/>
    </source>
</evidence>
<reference evidence="11" key="1">
    <citation type="submission" date="2025-08" db="UniProtKB">
        <authorList>
            <consortium name="RefSeq"/>
        </authorList>
    </citation>
    <scope>IDENTIFICATION</scope>
    <source>
        <tissue evidence="11">Whole larvae</tissue>
    </source>
</reference>
<dbReference type="InterPro" id="IPR004117">
    <property type="entry name" value="7tm6_olfct_rcpt"/>
</dbReference>
<feature type="transmembrane region" description="Helical" evidence="9">
    <location>
        <begin position="138"/>
        <end position="157"/>
    </location>
</feature>
<proteinExistence type="inferred from homology"/>
<feature type="transmembrane region" description="Helical" evidence="9">
    <location>
        <begin position="307"/>
        <end position="325"/>
    </location>
</feature>
<name>A0ABM3MZ59_GALME</name>
<keyword evidence="4 9" id="KW-0552">Olfaction</keyword>
<keyword evidence="2 9" id="KW-0716">Sensory transduction</keyword>
<evidence type="ECO:0000256" key="6">
    <source>
        <dbReference type="ARBA" id="ARBA00023136"/>
    </source>
</evidence>
<dbReference type="Proteomes" id="UP001652740">
    <property type="component" value="Unplaced"/>
</dbReference>
<dbReference type="Pfam" id="PF02949">
    <property type="entry name" value="7tm_6"/>
    <property type="match status" value="1"/>
</dbReference>
<comment type="caution">
    <text evidence="9">Lacks conserved residue(s) required for the propagation of feature annotation.</text>
</comment>
<evidence type="ECO:0000256" key="2">
    <source>
        <dbReference type="ARBA" id="ARBA00022606"/>
    </source>
</evidence>
<keyword evidence="6 9" id="KW-0472">Membrane</keyword>